<dbReference type="NCBIfam" id="TIGR02532">
    <property type="entry name" value="IV_pilin_GFxxxE"/>
    <property type="match status" value="1"/>
</dbReference>
<dbReference type="InterPro" id="IPR001082">
    <property type="entry name" value="Pilin"/>
</dbReference>
<dbReference type="InterPro" id="IPR045584">
    <property type="entry name" value="Pilin-like"/>
</dbReference>
<proteinExistence type="inferred from homology"/>
<accession>A0ABS6ZPP5</accession>
<dbReference type="PANTHER" id="PTHR30093">
    <property type="entry name" value="GENERAL SECRETION PATHWAY PROTEIN G"/>
    <property type="match status" value="1"/>
</dbReference>
<dbReference type="Gene3D" id="3.30.700.10">
    <property type="entry name" value="Glycoprotein, Type 4 Pilin"/>
    <property type="match status" value="1"/>
</dbReference>
<comment type="caution">
    <text evidence="5">The sequence shown here is derived from an EMBL/GenBank/DDBJ whole genome shotgun (WGS) entry which is preliminary data.</text>
</comment>
<keyword evidence="2" id="KW-0488">Methylation</keyword>
<reference evidence="5 6" key="1">
    <citation type="submission" date="2021-07" db="EMBL/GenBank/DDBJ databases">
        <authorList>
            <person name="So Y."/>
        </authorList>
    </citation>
    <scope>NUCLEOTIDE SEQUENCE [LARGE SCALE GENOMIC DNA]</scope>
    <source>
        <strain evidence="5 6">Y3S6</strain>
    </source>
</reference>
<evidence type="ECO:0000256" key="4">
    <source>
        <dbReference type="SAM" id="Phobius"/>
    </source>
</evidence>
<evidence type="ECO:0000256" key="1">
    <source>
        <dbReference type="ARBA" id="ARBA00005233"/>
    </source>
</evidence>
<evidence type="ECO:0000256" key="2">
    <source>
        <dbReference type="ARBA" id="ARBA00022481"/>
    </source>
</evidence>
<dbReference type="SUPFAM" id="SSF54523">
    <property type="entry name" value="Pili subunits"/>
    <property type="match status" value="1"/>
</dbReference>
<dbReference type="PANTHER" id="PTHR30093:SF34">
    <property type="entry name" value="PREPILIN PEPTIDASE-DEPENDENT PROTEIN D"/>
    <property type="match status" value="1"/>
</dbReference>
<keyword evidence="4" id="KW-0472">Membrane</keyword>
<gene>
    <name evidence="5" type="ORF">KPL81_12795</name>
</gene>
<keyword evidence="6" id="KW-1185">Reference proteome</keyword>
<keyword evidence="4" id="KW-1133">Transmembrane helix</keyword>
<feature type="transmembrane region" description="Helical" evidence="4">
    <location>
        <begin position="12"/>
        <end position="34"/>
    </location>
</feature>
<evidence type="ECO:0000256" key="3">
    <source>
        <dbReference type="RuleBase" id="RU000389"/>
    </source>
</evidence>
<comment type="similarity">
    <text evidence="1 3">Belongs to the N-Me-Phe pilin family.</text>
</comment>
<dbReference type="PROSITE" id="PS00409">
    <property type="entry name" value="PROKAR_NTER_METHYL"/>
    <property type="match status" value="1"/>
</dbReference>
<protein>
    <submittedName>
        <fullName evidence="5">Prepilin-type N-terminal cleavage/methylation domain-containing protein</fullName>
    </submittedName>
</protein>
<evidence type="ECO:0000313" key="6">
    <source>
        <dbReference type="Proteomes" id="UP000769617"/>
    </source>
</evidence>
<name>A0ABS6ZPP5_9GAMM</name>
<organism evidence="5 6">
    <name type="scientific">Billgrantia antri</name>
    <dbReference type="NCBI Taxonomy" id="2846777"/>
    <lineage>
        <taxon>Bacteria</taxon>
        <taxon>Pseudomonadati</taxon>
        <taxon>Pseudomonadota</taxon>
        <taxon>Gammaproteobacteria</taxon>
        <taxon>Oceanospirillales</taxon>
        <taxon>Halomonadaceae</taxon>
        <taxon>Billgrantia</taxon>
    </lineage>
</organism>
<dbReference type="EMBL" id="JAHYCA010000004">
    <property type="protein sequence ID" value="MBW6392032.1"/>
    <property type="molecule type" value="Genomic_DNA"/>
</dbReference>
<dbReference type="Pfam" id="PF00114">
    <property type="entry name" value="Pilin"/>
    <property type="match status" value="1"/>
</dbReference>
<sequence length="125" mass="12704">MKKRAAAKQGQGGFTLIELLIVVAIIGILAAIAIPQYQNYIARSNASAAYSEASSFKTPVEAELFDGNDPSSTVTTPATVTISVDGTGAGTIVSTRNGSSVTLTRTTGGAWSCANGFTGVTLANC</sequence>
<keyword evidence="4" id="KW-0812">Transmembrane</keyword>
<dbReference type="Pfam" id="PF07963">
    <property type="entry name" value="N_methyl"/>
    <property type="match status" value="1"/>
</dbReference>
<keyword evidence="3" id="KW-0281">Fimbrium</keyword>
<dbReference type="InterPro" id="IPR012902">
    <property type="entry name" value="N_methyl_site"/>
</dbReference>
<dbReference type="Proteomes" id="UP000769617">
    <property type="component" value="Unassembled WGS sequence"/>
</dbReference>
<evidence type="ECO:0000313" key="5">
    <source>
        <dbReference type="EMBL" id="MBW6392032.1"/>
    </source>
</evidence>